<feature type="domain" description="DNA methylase N-4/N-6" evidence="5">
    <location>
        <begin position="34"/>
        <end position="264"/>
    </location>
</feature>
<dbReference type="AlphaFoldDB" id="A0A5M6DGU1"/>
<dbReference type="PANTHER" id="PTHR13370:SF3">
    <property type="entry name" value="TRNA (GUANINE(10)-N2)-METHYLTRANSFERASE HOMOLOG"/>
    <property type="match status" value="1"/>
</dbReference>
<evidence type="ECO:0000313" key="6">
    <source>
        <dbReference type="EMBL" id="KAA5544455.1"/>
    </source>
</evidence>
<comment type="caution">
    <text evidence="6">The sequence shown here is derived from an EMBL/GenBank/DDBJ whole genome shotgun (WGS) entry which is preliminary data.</text>
</comment>
<dbReference type="SUPFAM" id="SSF53335">
    <property type="entry name" value="S-adenosyl-L-methionine-dependent methyltransferases"/>
    <property type="match status" value="1"/>
</dbReference>
<dbReference type="RefSeq" id="WP_150076065.1">
    <property type="nucleotide sequence ID" value="NZ_VWOX01000004.1"/>
</dbReference>
<proteinExistence type="inferred from homology"/>
<keyword evidence="2 6" id="KW-0489">Methyltransferase</keyword>
<dbReference type="GO" id="GO:0032259">
    <property type="term" value="P:methylation"/>
    <property type="evidence" value="ECO:0007669"/>
    <property type="project" value="UniProtKB-KW"/>
</dbReference>
<dbReference type="GO" id="GO:0009007">
    <property type="term" value="F:site-specific DNA-methyltransferase (adenine-specific) activity"/>
    <property type="evidence" value="ECO:0007669"/>
    <property type="project" value="TreeGrafter"/>
</dbReference>
<dbReference type="GO" id="GO:0008170">
    <property type="term" value="F:N-methyltransferase activity"/>
    <property type="evidence" value="ECO:0007669"/>
    <property type="project" value="InterPro"/>
</dbReference>
<dbReference type="GO" id="GO:0003677">
    <property type="term" value="F:DNA binding"/>
    <property type="evidence" value="ECO:0007669"/>
    <property type="project" value="InterPro"/>
</dbReference>
<dbReference type="PANTHER" id="PTHR13370">
    <property type="entry name" value="RNA METHYLASE-RELATED"/>
    <property type="match status" value="1"/>
</dbReference>
<evidence type="ECO:0000256" key="4">
    <source>
        <dbReference type="SAM" id="MobiDB-lite"/>
    </source>
</evidence>
<dbReference type="InterPro" id="IPR002052">
    <property type="entry name" value="DNA_methylase_N6_adenine_CS"/>
</dbReference>
<dbReference type="GO" id="GO:0005737">
    <property type="term" value="C:cytoplasm"/>
    <property type="evidence" value="ECO:0007669"/>
    <property type="project" value="TreeGrafter"/>
</dbReference>
<protein>
    <submittedName>
        <fullName evidence="6">Site-specific DNA-methyltransferase</fullName>
    </submittedName>
</protein>
<name>A0A5M6DGU1_9BACT</name>
<keyword evidence="3 6" id="KW-0808">Transferase</keyword>
<organism evidence="6 7">
    <name type="scientific">Roseiconus nitratireducens</name>
    <dbReference type="NCBI Taxonomy" id="2605748"/>
    <lineage>
        <taxon>Bacteria</taxon>
        <taxon>Pseudomonadati</taxon>
        <taxon>Planctomycetota</taxon>
        <taxon>Planctomycetia</taxon>
        <taxon>Pirellulales</taxon>
        <taxon>Pirellulaceae</taxon>
        <taxon>Roseiconus</taxon>
    </lineage>
</organism>
<comment type="similarity">
    <text evidence="1">Belongs to the N(4)/N(6)-methyltransferase family.</text>
</comment>
<dbReference type="EMBL" id="VWOX01000004">
    <property type="protein sequence ID" value="KAA5544455.1"/>
    <property type="molecule type" value="Genomic_DNA"/>
</dbReference>
<evidence type="ECO:0000313" key="7">
    <source>
        <dbReference type="Proteomes" id="UP000324479"/>
    </source>
</evidence>
<evidence type="ECO:0000256" key="1">
    <source>
        <dbReference type="ARBA" id="ARBA00006594"/>
    </source>
</evidence>
<accession>A0A5M6DGU1</accession>
<dbReference type="PROSITE" id="PS00092">
    <property type="entry name" value="N6_MTASE"/>
    <property type="match status" value="1"/>
</dbReference>
<evidence type="ECO:0000259" key="5">
    <source>
        <dbReference type="Pfam" id="PF01555"/>
    </source>
</evidence>
<dbReference type="InterPro" id="IPR001091">
    <property type="entry name" value="RM_Methyltransferase"/>
</dbReference>
<dbReference type="InterPro" id="IPR002941">
    <property type="entry name" value="DNA_methylase_N4/N6"/>
</dbReference>
<feature type="region of interest" description="Disordered" evidence="4">
    <location>
        <begin position="274"/>
        <end position="293"/>
    </location>
</feature>
<reference evidence="6 7" key="1">
    <citation type="submission" date="2019-08" db="EMBL/GenBank/DDBJ databases">
        <authorList>
            <person name="Dhanesh K."/>
            <person name="Kumar G."/>
            <person name="Sasikala C."/>
            <person name="Venkata Ramana C."/>
        </authorList>
    </citation>
    <scope>NUCLEOTIDE SEQUENCE [LARGE SCALE GENOMIC DNA]</scope>
    <source>
        <strain evidence="6 7">JC645</strain>
    </source>
</reference>
<evidence type="ECO:0000256" key="2">
    <source>
        <dbReference type="ARBA" id="ARBA00022603"/>
    </source>
</evidence>
<evidence type="ECO:0000256" key="3">
    <source>
        <dbReference type="ARBA" id="ARBA00022679"/>
    </source>
</evidence>
<dbReference type="Gene3D" id="3.40.50.150">
    <property type="entry name" value="Vaccinia Virus protein VP39"/>
    <property type="match status" value="1"/>
</dbReference>
<gene>
    <name evidence="6" type="ORF">FYK55_08985</name>
</gene>
<dbReference type="InterPro" id="IPR029063">
    <property type="entry name" value="SAM-dependent_MTases_sf"/>
</dbReference>
<dbReference type="Pfam" id="PF01555">
    <property type="entry name" value="N6_N4_Mtase"/>
    <property type="match status" value="1"/>
</dbReference>
<dbReference type="PRINTS" id="PR00508">
    <property type="entry name" value="S21N4MTFRASE"/>
</dbReference>
<sequence>METAAENRAREIGPGRIHQGDCIDAMRSMDASSVQLVFADPPFNIGYEYDQYDDRLESDQYLEWSGQWMREVHRVLDDRGAFWLAIGDEYAAELKVEAQRIGFHPRSWVVWYYTFGVHCRTKFTRSHAHLFHFVKDPSRFTFNASEIAVPSARQLVYADKRANPKGRMPDDTWILRPQDCVDAFTPDEDCWYFPRVAGTFKERAGFHGCQMPEQLLGRIIRSCSNPDDVVLDPFSGSGTTLAVAKKLGRQFLGFEMSTEYARLGQRRIEAVAVGDSLEGSPEPKASAPATHSAKARRAAATTLELPGFAESVSDWVQDGRHADQLVQAFCESNRGYSVDRVVADPLLNEDFQVRCDRAELDGTPAERNRALFALRKSGRMKQADITTSNRTAFDWEELDPFLFAVEIAWRSVSELYADAGLDEILCDPRLAEQFDAAAGGWAPGFTALQYRWAALKLRKAVSAARRRLDATNSRKLGLRKFKPEDWQGAADLDWDELPQGPAAYLIRHVDDPSASPTPLNSNSLNATSLYCGETANLQARLRLQLSEAARQTWPVDRRDLRCLQLAWLPVSTIGSDRLVRQLQLQKWYRPVWNFNKFLPV</sequence>
<dbReference type="Proteomes" id="UP000324479">
    <property type="component" value="Unassembled WGS sequence"/>
</dbReference>
<keyword evidence="7" id="KW-1185">Reference proteome</keyword>